<dbReference type="InterPro" id="IPR050409">
    <property type="entry name" value="E3_ubiq-protein_ligase"/>
</dbReference>
<evidence type="ECO:0000313" key="11">
    <source>
        <dbReference type="WBParaSite" id="PSAMB.scaffold1305size33180.g12409.t1"/>
    </source>
</evidence>
<keyword evidence="5" id="KW-0677">Repeat</keyword>
<dbReference type="GO" id="GO:0016567">
    <property type="term" value="P:protein ubiquitination"/>
    <property type="evidence" value="ECO:0007669"/>
    <property type="project" value="TreeGrafter"/>
</dbReference>
<dbReference type="PANTHER" id="PTHR11254:SF320">
    <property type="entry name" value="HECT-TYPE E3 UBIQUITIN TRANSFERASE"/>
    <property type="match status" value="1"/>
</dbReference>
<protein>
    <recommendedName>
        <fullName evidence="3">HECT-type E3 ubiquitin transferase</fullName>
        <ecNumber evidence="3">2.3.2.26</ecNumber>
    </recommendedName>
</protein>
<feature type="compositionally biased region" description="Polar residues" evidence="8">
    <location>
        <begin position="170"/>
        <end position="182"/>
    </location>
</feature>
<evidence type="ECO:0000256" key="1">
    <source>
        <dbReference type="ARBA" id="ARBA00000885"/>
    </source>
</evidence>
<dbReference type="SUPFAM" id="SSF56204">
    <property type="entry name" value="Hect, E3 ligase catalytic domain"/>
    <property type="match status" value="1"/>
</dbReference>
<name>A0A914UWT3_9BILA</name>
<accession>A0A914UWT3</accession>
<evidence type="ECO:0000256" key="3">
    <source>
        <dbReference type="ARBA" id="ARBA00012485"/>
    </source>
</evidence>
<evidence type="ECO:0000313" key="10">
    <source>
        <dbReference type="Proteomes" id="UP000887566"/>
    </source>
</evidence>
<dbReference type="GO" id="GO:0061630">
    <property type="term" value="F:ubiquitin protein ligase activity"/>
    <property type="evidence" value="ECO:0007669"/>
    <property type="project" value="UniProtKB-EC"/>
</dbReference>
<evidence type="ECO:0000259" key="9">
    <source>
        <dbReference type="PROSITE" id="PS50237"/>
    </source>
</evidence>
<dbReference type="Gene3D" id="3.90.1750.10">
    <property type="entry name" value="Hect, E3 ligase catalytic domains"/>
    <property type="match status" value="1"/>
</dbReference>
<proteinExistence type="predicted"/>
<feature type="active site" description="Glycyl thioester intermediate" evidence="7">
    <location>
        <position position="588"/>
    </location>
</feature>
<dbReference type="InterPro" id="IPR000569">
    <property type="entry name" value="HECT_dom"/>
</dbReference>
<feature type="domain" description="HECT" evidence="9">
    <location>
        <begin position="287"/>
        <end position="620"/>
    </location>
</feature>
<dbReference type="WBParaSite" id="PSAMB.scaffold1305size33180.g12409.t1">
    <property type="protein sequence ID" value="PSAMB.scaffold1305size33180.g12409.t1"/>
    <property type="gene ID" value="PSAMB.scaffold1305size33180.g12409"/>
</dbReference>
<dbReference type="InterPro" id="IPR035983">
    <property type="entry name" value="Hect_E3_ubiquitin_ligase"/>
</dbReference>
<evidence type="ECO:0000256" key="6">
    <source>
        <dbReference type="ARBA" id="ARBA00022786"/>
    </source>
</evidence>
<evidence type="ECO:0000256" key="5">
    <source>
        <dbReference type="ARBA" id="ARBA00022737"/>
    </source>
</evidence>
<dbReference type="Gene3D" id="3.30.2160.10">
    <property type="entry name" value="Hect, E3 ligase catalytic domain"/>
    <property type="match status" value="1"/>
</dbReference>
<feature type="compositionally biased region" description="Basic residues" evidence="8">
    <location>
        <begin position="131"/>
        <end position="142"/>
    </location>
</feature>
<organism evidence="10 11">
    <name type="scientific">Plectus sambesii</name>
    <dbReference type="NCBI Taxonomy" id="2011161"/>
    <lineage>
        <taxon>Eukaryota</taxon>
        <taxon>Metazoa</taxon>
        <taxon>Ecdysozoa</taxon>
        <taxon>Nematoda</taxon>
        <taxon>Chromadorea</taxon>
        <taxon>Plectida</taxon>
        <taxon>Plectina</taxon>
        <taxon>Plectoidea</taxon>
        <taxon>Plectidae</taxon>
        <taxon>Plectus</taxon>
    </lineage>
</organism>
<dbReference type="EC" id="2.3.2.26" evidence="3"/>
<dbReference type="Gene3D" id="3.30.2410.10">
    <property type="entry name" value="Hect, E3 ligase catalytic domain"/>
    <property type="match status" value="1"/>
</dbReference>
<dbReference type="PROSITE" id="PS50237">
    <property type="entry name" value="HECT"/>
    <property type="match status" value="1"/>
</dbReference>
<dbReference type="CDD" id="cd00078">
    <property type="entry name" value="HECTc"/>
    <property type="match status" value="1"/>
</dbReference>
<evidence type="ECO:0000256" key="2">
    <source>
        <dbReference type="ARBA" id="ARBA00004906"/>
    </source>
</evidence>
<feature type="compositionally biased region" description="Polar residues" evidence="8">
    <location>
        <begin position="146"/>
        <end position="160"/>
    </location>
</feature>
<evidence type="ECO:0000256" key="7">
    <source>
        <dbReference type="PROSITE-ProRule" id="PRU00104"/>
    </source>
</evidence>
<keyword evidence="4" id="KW-0808">Transferase</keyword>
<keyword evidence="10" id="KW-1185">Reference proteome</keyword>
<dbReference type="AlphaFoldDB" id="A0A914UWT3"/>
<dbReference type="PANTHER" id="PTHR11254">
    <property type="entry name" value="HECT DOMAIN UBIQUITIN-PROTEIN LIGASE"/>
    <property type="match status" value="1"/>
</dbReference>
<dbReference type="GO" id="GO:0005737">
    <property type="term" value="C:cytoplasm"/>
    <property type="evidence" value="ECO:0007669"/>
    <property type="project" value="TreeGrafter"/>
</dbReference>
<feature type="region of interest" description="Disordered" evidence="8">
    <location>
        <begin position="94"/>
        <end position="209"/>
    </location>
</feature>
<dbReference type="GO" id="GO:0006511">
    <property type="term" value="P:ubiquitin-dependent protein catabolic process"/>
    <property type="evidence" value="ECO:0007669"/>
    <property type="project" value="TreeGrafter"/>
</dbReference>
<keyword evidence="6 7" id="KW-0833">Ubl conjugation pathway</keyword>
<sequence>MLLIVEDEEALGRLIPPRLGRFGPIDGAFLATRRLRSPFNPPVTAGEPLTVDGLLHTAPPAEARLAEASEAQLTDTDEGGDDDDEQAVAPLTPLAHIPSDQLDGDLETTQSDPETAEEDMACAGPSGPRLSVRRARSRRRHSSASEPNLTGQQQAESTSCGLAAMKGKNSDSGISQCSQTGDTPLKPESPAESPAKHSTRRKLSIKSPRIRRPETLSLFEGGKVTHVTNVFLCNGNEWTQQSHRSAATVLKSPYTVCTPCLTVTVAPGSSKASECRCRSRSSAGHSIEISLPSNWEARVDRCSLDYGGPSREFFFLLSRDLFNPYYGLFEYSANDTYTVQISPMSAFVDNYIEWFYFCGRVLGLALLHRYLIDTFFTRAFYKFLLKQPCSISDLESLDSQFHSSLQWLQDNPVTEDLQLTFTINEEIAGKVTERELKANGSELVVTEENKDDYIRRIVRWRLERGVRKQGQSLLRGFYEVVDPSLVSVFDARELELVLSGTVEIDICDWRQNTEYKGSYNDMHAVICWFWQAVERFTNAQRLQLLQFVTGTSSIPYEGFVALRGSHGPKKFTIEKWGSLDSLPRAHTCFNRLDLPAYPSFHILYDKLLLAISETGCYAIE</sequence>
<dbReference type="FunFam" id="3.30.2410.10:FF:000002">
    <property type="entry name" value="E3 ubiquitin-protein ligase HECW2"/>
    <property type="match status" value="1"/>
</dbReference>
<feature type="compositionally biased region" description="Basic residues" evidence="8">
    <location>
        <begin position="197"/>
        <end position="209"/>
    </location>
</feature>
<dbReference type="Proteomes" id="UP000887566">
    <property type="component" value="Unplaced"/>
</dbReference>
<comment type="catalytic activity">
    <reaction evidence="1">
        <text>S-ubiquitinyl-[E2 ubiquitin-conjugating enzyme]-L-cysteine + [acceptor protein]-L-lysine = [E2 ubiquitin-conjugating enzyme]-L-cysteine + N(6)-ubiquitinyl-[acceptor protein]-L-lysine.</text>
        <dbReference type="EC" id="2.3.2.26"/>
    </reaction>
</comment>
<evidence type="ECO:0000256" key="4">
    <source>
        <dbReference type="ARBA" id="ARBA00022679"/>
    </source>
</evidence>
<evidence type="ECO:0000256" key="8">
    <source>
        <dbReference type="SAM" id="MobiDB-lite"/>
    </source>
</evidence>
<dbReference type="Pfam" id="PF00632">
    <property type="entry name" value="HECT"/>
    <property type="match status" value="1"/>
</dbReference>
<comment type="pathway">
    <text evidence="2">Protein modification; protein ubiquitination.</text>
</comment>
<reference evidence="11" key="1">
    <citation type="submission" date="2022-11" db="UniProtKB">
        <authorList>
            <consortium name="WormBaseParasite"/>
        </authorList>
    </citation>
    <scope>IDENTIFICATION</scope>
</reference>
<dbReference type="SMART" id="SM00119">
    <property type="entry name" value="HECTc"/>
    <property type="match status" value="1"/>
</dbReference>
<dbReference type="FunFam" id="3.30.2160.10:FF:000001">
    <property type="entry name" value="E3 ubiquitin-protein ligase NEDD4-like"/>
    <property type="match status" value="1"/>
</dbReference>
<dbReference type="GO" id="GO:0048814">
    <property type="term" value="P:regulation of dendrite morphogenesis"/>
    <property type="evidence" value="ECO:0007669"/>
    <property type="project" value="TreeGrafter"/>
</dbReference>